<organism evidence="2 3">
    <name type="scientific">Tanacetum coccineum</name>
    <dbReference type="NCBI Taxonomy" id="301880"/>
    <lineage>
        <taxon>Eukaryota</taxon>
        <taxon>Viridiplantae</taxon>
        <taxon>Streptophyta</taxon>
        <taxon>Embryophyta</taxon>
        <taxon>Tracheophyta</taxon>
        <taxon>Spermatophyta</taxon>
        <taxon>Magnoliopsida</taxon>
        <taxon>eudicotyledons</taxon>
        <taxon>Gunneridae</taxon>
        <taxon>Pentapetalae</taxon>
        <taxon>asterids</taxon>
        <taxon>campanulids</taxon>
        <taxon>Asterales</taxon>
        <taxon>Asteraceae</taxon>
        <taxon>Asteroideae</taxon>
        <taxon>Anthemideae</taxon>
        <taxon>Anthemidinae</taxon>
        <taxon>Tanacetum</taxon>
    </lineage>
</organism>
<dbReference type="EMBL" id="BQNB010013437">
    <property type="protein sequence ID" value="GJT15959.1"/>
    <property type="molecule type" value="Genomic_DNA"/>
</dbReference>
<evidence type="ECO:0000313" key="3">
    <source>
        <dbReference type="Proteomes" id="UP001151760"/>
    </source>
</evidence>
<protein>
    <submittedName>
        <fullName evidence="2">Uncharacterized protein</fullName>
    </submittedName>
</protein>
<name>A0ABQ5BRG9_9ASTR</name>
<gene>
    <name evidence="2" type="ORF">Tco_0874665</name>
</gene>
<accession>A0ABQ5BRG9</accession>
<reference evidence="2" key="1">
    <citation type="journal article" date="2022" name="Int. J. Mol. Sci.">
        <title>Draft Genome of Tanacetum Coccineum: Genomic Comparison of Closely Related Tanacetum-Family Plants.</title>
        <authorList>
            <person name="Yamashiro T."/>
            <person name="Shiraishi A."/>
            <person name="Nakayama K."/>
            <person name="Satake H."/>
        </authorList>
    </citation>
    <scope>NUCLEOTIDE SEQUENCE</scope>
</reference>
<dbReference type="Proteomes" id="UP001151760">
    <property type="component" value="Unassembled WGS sequence"/>
</dbReference>
<feature type="compositionally biased region" description="Basic and acidic residues" evidence="1">
    <location>
        <begin position="123"/>
        <end position="135"/>
    </location>
</feature>
<comment type="caution">
    <text evidence="2">The sequence shown here is derived from an EMBL/GenBank/DDBJ whole genome shotgun (WGS) entry which is preliminary data.</text>
</comment>
<feature type="region of interest" description="Disordered" evidence="1">
    <location>
        <begin position="107"/>
        <end position="135"/>
    </location>
</feature>
<reference evidence="2" key="2">
    <citation type="submission" date="2022-01" db="EMBL/GenBank/DDBJ databases">
        <authorList>
            <person name="Yamashiro T."/>
            <person name="Shiraishi A."/>
            <person name="Satake H."/>
            <person name="Nakayama K."/>
        </authorList>
    </citation>
    <scope>NUCLEOTIDE SEQUENCE</scope>
</reference>
<proteinExistence type="predicted"/>
<sequence length="275" mass="31034">MHMKEVIKTYQQSSSNLLSLVEMLKEANVHGLMHTLKAIQNAINTQVDHHDTLAESYRSLAYNKVVNATPIQTIFPTTSYPTPSITHEAQVIELSSIPSHTYPIIDTTPPKDQPGSSSFITPKVDKGKGIARDTHDLPPKLIKASRKVCPNPDAPAHLDKKEKMEQAAKEAELSKLDIMKVAAKLVNEAEKKPERITNIYIDPRTRPVTVRVYRNNDQRNFQVHKEFKFSDFGLSEWGELNAILLRSQANPSLPRRKRKAIELEPETYIAGLHCN</sequence>
<keyword evidence="3" id="KW-1185">Reference proteome</keyword>
<evidence type="ECO:0000256" key="1">
    <source>
        <dbReference type="SAM" id="MobiDB-lite"/>
    </source>
</evidence>
<evidence type="ECO:0000313" key="2">
    <source>
        <dbReference type="EMBL" id="GJT15959.1"/>
    </source>
</evidence>